<evidence type="ECO:0000313" key="4">
    <source>
        <dbReference type="Proteomes" id="UP000799428"/>
    </source>
</evidence>
<dbReference type="AlphaFoldDB" id="A0A6G1KG43"/>
<name>A0A6G1KG43_9PLEO</name>
<keyword evidence="2" id="KW-0472">Membrane</keyword>
<feature type="transmembrane region" description="Helical" evidence="2">
    <location>
        <begin position="146"/>
        <end position="168"/>
    </location>
</feature>
<dbReference type="PANTHER" id="PTHR35394:SF5">
    <property type="entry name" value="DUF3176 DOMAIN-CONTAINING PROTEIN"/>
    <property type="match status" value="1"/>
</dbReference>
<dbReference type="EMBL" id="MU005767">
    <property type="protein sequence ID" value="KAF2711381.1"/>
    <property type="molecule type" value="Genomic_DNA"/>
</dbReference>
<accession>A0A6G1KG43</accession>
<sequence>MAHYESVSAISPPSSPFAQTQISPEYQPQSSQHGQLLSSQHPHAGRPSGHPGGRQSQQQPTSSQHSGDPEYKGVQPFIEQVPDFQPAPPKSFFDRMAYKTQRLWLWEIASCWLALACHITLIALLVVYHDAKVSSWTAPWTLGSNIAFLITIIKAMTLGPVASCLGQLKWRRFWGHNRLIDMERFDVASRGPYGSLQLLFHLRFHHYASAGALIMIVALSMDALAQNVIGTLQRLDVTEGTALLPRNNAYSTYTVYGNGSNVNNYLPWPSMISAINYGLSYTSSFFWAASSLPPTCTTGNCTFGTYQSLVVESKCLNISDTLDWDTYPEAYYLPGSHGLLLRKEDGRLNVSTVTTYPETDRFGDIGPLIAHYQAIARPYSDYRLPTAIDCVLYWAVAKYTESKVDSYTLHDLKSSSWTNTTEEAKTRFNMNHAIILRPPECWANGTEVKDATDDDCVYTIYPKPQLALQQYLISSNLGMSGYAELHLPTTGWNNDADRGLFINTQFANSVYDAAIRNPANETYNLLAKIIDNAAIMMTQGVRQLPGDAGFVPHANGTVYVYETFYDIHFKYLGAANFVVGATILFLGWTIYVTRPDHPWKTSSLPLLFHGLSEEDRRRVTDVPHMCAMWDVAEVMSVKMTVTDVGQRLSTAGSTSGFQPRQSSA</sequence>
<reference evidence="3" key="1">
    <citation type="journal article" date="2020" name="Stud. Mycol.">
        <title>101 Dothideomycetes genomes: a test case for predicting lifestyles and emergence of pathogens.</title>
        <authorList>
            <person name="Haridas S."/>
            <person name="Albert R."/>
            <person name="Binder M."/>
            <person name="Bloem J."/>
            <person name="Labutti K."/>
            <person name="Salamov A."/>
            <person name="Andreopoulos B."/>
            <person name="Baker S."/>
            <person name="Barry K."/>
            <person name="Bills G."/>
            <person name="Bluhm B."/>
            <person name="Cannon C."/>
            <person name="Castanera R."/>
            <person name="Culley D."/>
            <person name="Daum C."/>
            <person name="Ezra D."/>
            <person name="Gonzalez J."/>
            <person name="Henrissat B."/>
            <person name="Kuo A."/>
            <person name="Liang C."/>
            <person name="Lipzen A."/>
            <person name="Lutzoni F."/>
            <person name="Magnuson J."/>
            <person name="Mondo S."/>
            <person name="Nolan M."/>
            <person name="Ohm R."/>
            <person name="Pangilinan J."/>
            <person name="Park H.-J."/>
            <person name="Ramirez L."/>
            <person name="Alfaro M."/>
            <person name="Sun H."/>
            <person name="Tritt A."/>
            <person name="Yoshinaga Y."/>
            <person name="Zwiers L.-H."/>
            <person name="Turgeon B."/>
            <person name="Goodwin S."/>
            <person name="Spatafora J."/>
            <person name="Crous P."/>
            <person name="Grigoriev I."/>
        </authorList>
    </citation>
    <scope>NUCLEOTIDE SEQUENCE</scope>
    <source>
        <strain evidence="3">CBS 279.74</strain>
    </source>
</reference>
<dbReference type="OrthoDB" id="5376804at2759"/>
<protein>
    <submittedName>
        <fullName evidence="3">Uncharacterized protein</fullName>
    </submittedName>
</protein>
<dbReference type="InterPro" id="IPR021514">
    <property type="entry name" value="DUF3176"/>
</dbReference>
<keyword evidence="4" id="KW-1185">Reference proteome</keyword>
<keyword evidence="2" id="KW-1133">Transmembrane helix</keyword>
<dbReference type="Proteomes" id="UP000799428">
    <property type="component" value="Unassembled WGS sequence"/>
</dbReference>
<feature type="transmembrane region" description="Helical" evidence="2">
    <location>
        <begin position="103"/>
        <end position="126"/>
    </location>
</feature>
<evidence type="ECO:0000256" key="2">
    <source>
        <dbReference type="SAM" id="Phobius"/>
    </source>
</evidence>
<organism evidence="3 4">
    <name type="scientific">Pleomassaria siparia CBS 279.74</name>
    <dbReference type="NCBI Taxonomy" id="1314801"/>
    <lineage>
        <taxon>Eukaryota</taxon>
        <taxon>Fungi</taxon>
        <taxon>Dikarya</taxon>
        <taxon>Ascomycota</taxon>
        <taxon>Pezizomycotina</taxon>
        <taxon>Dothideomycetes</taxon>
        <taxon>Pleosporomycetidae</taxon>
        <taxon>Pleosporales</taxon>
        <taxon>Pleomassariaceae</taxon>
        <taxon>Pleomassaria</taxon>
    </lineage>
</organism>
<feature type="transmembrane region" description="Helical" evidence="2">
    <location>
        <begin position="571"/>
        <end position="592"/>
    </location>
</feature>
<feature type="compositionally biased region" description="Low complexity" evidence="1">
    <location>
        <begin position="55"/>
        <end position="66"/>
    </location>
</feature>
<evidence type="ECO:0000313" key="3">
    <source>
        <dbReference type="EMBL" id="KAF2711381.1"/>
    </source>
</evidence>
<gene>
    <name evidence="3" type="ORF">K504DRAFT_465145</name>
</gene>
<proteinExistence type="predicted"/>
<dbReference type="Pfam" id="PF11374">
    <property type="entry name" value="DUF3176"/>
    <property type="match status" value="1"/>
</dbReference>
<feature type="region of interest" description="Disordered" evidence="1">
    <location>
        <begin position="1"/>
        <end position="72"/>
    </location>
</feature>
<feature type="compositionally biased region" description="Polar residues" evidence="1">
    <location>
        <begin position="8"/>
        <end position="26"/>
    </location>
</feature>
<keyword evidence="2" id="KW-0812">Transmembrane</keyword>
<dbReference type="PANTHER" id="PTHR35394">
    <property type="entry name" value="DUF3176 DOMAIN-CONTAINING PROTEIN"/>
    <property type="match status" value="1"/>
</dbReference>
<feature type="compositionally biased region" description="Low complexity" evidence="1">
    <location>
        <begin position="27"/>
        <end position="42"/>
    </location>
</feature>
<evidence type="ECO:0000256" key="1">
    <source>
        <dbReference type="SAM" id="MobiDB-lite"/>
    </source>
</evidence>